<evidence type="ECO:0000256" key="11">
    <source>
        <dbReference type="RuleBase" id="RU004504"/>
    </source>
</evidence>
<comment type="similarity">
    <text evidence="2 10">Belongs to the class-V pyridoxal-phosphate-dependent aminotransferase family. NifS/IscS subfamily.</text>
</comment>
<dbReference type="InterPro" id="IPR015422">
    <property type="entry name" value="PyrdxlP-dep_Trfase_small"/>
</dbReference>
<dbReference type="GO" id="GO:0044571">
    <property type="term" value="P:[2Fe-2S] cluster assembly"/>
    <property type="evidence" value="ECO:0007669"/>
    <property type="project" value="UniProtKB-UniRule"/>
</dbReference>
<feature type="modified residue" description="N6-(pyridoxal phosphate)lysine" evidence="10">
    <location>
        <position position="233"/>
    </location>
</feature>
<comment type="subunit">
    <text evidence="10">Homodimer. Forms a heterotetramer with IscU, interacts with other sulfur acceptors.</text>
</comment>
<evidence type="ECO:0000256" key="1">
    <source>
        <dbReference type="ARBA" id="ARBA00001933"/>
    </source>
</evidence>
<dbReference type="FunFam" id="3.40.640.10:FF:000084">
    <property type="entry name" value="IscS-like cysteine desulfurase"/>
    <property type="match status" value="1"/>
</dbReference>
<evidence type="ECO:0000256" key="6">
    <source>
        <dbReference type="ARBA" id="ARBA00022898"/>
    </source>
</evidence>
<dbReference type="NCBIfam" id="TIGR03402">
    <property type="entry name" value="FeS_nifS"/>
    <property type="match status" value="1"/>
</dbReference>
<dbReference type="Gene3D" id="3.40.640.10">
    <property type="entry name" value="Type I PLP-dependent aspartate aminotransferase-like (Major domain)"/>
    <property type="match status" value="1"/>
</dbReference>
<protein>
    <recommendedName>
        <fullName evidence="10">Cysteine desulfurase IscS</fullName>
        <ecNumber evidence="10">2.8.1.7</ecNumber>
    </recommendedName>
</protein>
<dbReference type="Gene3D" id="1.10.260.50">
    <property type="match status" value="1"/>
</dbReference>
<evidence type="ECO:0000313" key="13">
    <source>
        <dbReference type="EMBL" id="TCO86359.1"/>
    </source>
</evidence>
<comment type="cofactor">
    <cofactor evidence="1 10 11">
        <name>pyridoxal 5'-phosphate</name>
        <dbReference type="ChEBI" id="CHEBI:597326"/>
    </cofactor>
</comment>
<dbReference type="HAMAP" id="MF_00331">
    <property type="entry name" value="Cys_desulf_IscS"/>
    <property type="match status" value="1"/>
</dbReference>
<dbReference type="InterPro" id="IPR020578">
    <property type="entry name" value="Aminotrans_V_PyrdxlP_BS"/>
</dbReference>
<reference evidence="13 14" key="1">
    <citation type="submission" date="2019-03" db="EMBL/GenBank/DDBJ databases">
        <title>Genomic Encyclopedia of Type Strains, Phase IV (KMG-IV): sequencing the most valuable type-strain genomes for metagenomic binning, comparative biology and taxonomic classification.</title>
        <authorList>
            <person name="Goeker M."/>
        </authorList>
    </citation>
    <scope>NUCLEOTIDE SEQUENCE [LARGE SCALE GENOMIC DNA]</scope>
    <source>
        <strain evidence="13 14">DSM 28559</strain>
    </source>
</reference>
<dbReference type="UniPathway" id="UPA00266"/>
<dbReference type="Pfam" id="PF00266">
    <property type="entry name" value="Aminotran_5"/>
    <property type="match status" value="1"/>
</dbReference>
<organism evidence="13 14">
    <name type="scientific">Frisingicoccus caecimuris</name>
    <dbReference type="NCBI Taxonomy" id="1796636"/>
    <lineage>
        <taxon>Bacteria</taxon>
        <taxon>Bacillati</taxon>
        <taxon>Bacillota</taxon>
        <taxon>Clostridia</taxon>
        <taxon>Lachnospirales</taxon>
        <taxon>Lachnospiraceae</taxon>
        <taxon>Frisingicoccus</taxon>
    </lineage>
</organism>
<keyword evidence="10" id="KW-0001">2Fe-2S</keyword>
<keyword evidence="5 10" id="KW-0479">Metal-binding</keyword>
<evidence type="ECO:0000256" key="3">
    <source>
        <dbReference type="ARBA" id="ARBA00022490"/>
    </source>
</evidence>
<feature type="active site" description="Cysteine persulfide intermediate" evidence="10">
    <location>
        <position position="356"/>
    </location>
</feature>
<dbReference type="PROSITE" id="PS00595">
    <property type="entry name" value="AA_TRANSFER_CLASS_5"/>
    <property type="match status" value="1"/>
</dbReference>
<keyword evidence="4 10" id="KW-0808">Transferase</keyword>
<dbReference type="InterPro" id="IPR016454">
    <property type="entry name" value="Cysteine_dSase"/>
</dbReference>
<comment type="catalytic activity">
    <reaction evidence="9 10">
        <text>(sulfur carrier)-H + L-cysteine = (sulfur carrier)-SH + L-alanine</text>
        <dbReference type="Rhea" id="RHEA:43892"/>
        <dbReference type="Rhea" id="RHEA-COMP:14737"/>
        <dbReference type="Rhea" id="RHEA-COMP:14739"/>
        <dbReference type="ChEBI" id="CHEBI:29917"/>
        <dbReference type="ChEBI" id="CHEBI:35235"/>
        <dbReference type="ChEBI" id="CHEBI:57972"/>
        <dbReference type="ChEBI" id="CHEBI:64428"/>
        <dbReference type="EC" id="2.8.1.7"/>
    </reaction>
</comment>
<dbReference type="GO" id="GO:0006520">
    <property type="term" value="P:amino acid metabolic process"/>
    <property type="evidence" value="ECO:0007669"/>
    <property type="project" value="InterPro"/>
</dbReference>
<dbReference type="Gene3D" id="3.90.1150.10">
    <property type="entry name" value="Aspartate Aminotransferase, domain 1"/>
    <property type="match status" value="1"/>
</dbReference>
<dbReference type="AlphaFoldDB" id="A0A4R2LD42"/>
<evidence type="ECO:0000313" key="14">
    <source>
        <dbReference type="Proteomes" id="UP000295711"/>
    </source>
</evidence>
<accession>A0A4R2LD42</accession>
<dbReference type="PIRSF" id="PIRSF005572">
    <property type="entry name" value="NifS"/>
    <property type="match status" value="1"/>
</dbReference>
<evidence type="ECO:0000256" key="9">
    <source>
        <dbReference type="ARBA" id="ARBA00050776"/>
    </source>
</evidence>
<evidence type="ECO:0000259" key="12">
    <source>
        <dbReference type="Pfam" id="PF00266"/>
    </source>
</evidence>
<keyword evidence="6 10" id="KW-0663">Pyridoxal phosphate</keyword>
<feature type="domain" description="Aminotransferase class V" evidence="12">
    <location>
        <begin position="34"/>
        <end position="396"/>
    </location>
</feature>
<dbReference type="PANTHER" id="PTHR11601">
    <property type="entry name" value="CYSTEINE DESULFURYLASE FAMILY MEMBER"/>
    <property type="match status" value="1"/>
</dbReference>
<sequence>MRTARKLKTKPVKKHIAQNNIYEWREDKMDKRIIYLDHAATTATRPEVVEAMLPYFTENYGNPSTVYDLGAKNKTVVTESREIIAKALGTDAANIYFTAGGSESDNWALVATAEAYKNKGNHIITSKIEHHAILHTCEYLEKERGYEVTYVDVDENGIIKLDELKTAIRPTTILISVMFANNEIGTIQPIKEIGAIAREHGILFHTDAVQAFGQIPINVDELNIDMLSASGHKLNGPKGIGFLYIRKGVKIRSFVHGGAQERKRRAGTENVPGIVGLGKAVEIAVATMDDRTKKETELRNHLIDRILAEIPYTRLNGDKDRRLPNNANFSFQFIEGESLLIMLDMAGICGSSGSACTSGSLDPSHVLLAIGLPHEIAHGSLRLTLGEDNTMEEMDYVVDKVKGIVERLRAMSPLYEDFVKKNK</sequence>
<evidence type="ECO:0000256" key="10">
    <source>
        <dbReference type="HAMAP-Rule" id="MF_00331"/>
    </source>
</evidence>
<keyword evidence="3 10" id="KW-0963">Cytoplasm</keyword>
<comment type="pathway">
    <text evidence="10">Cofactor biosynthesis; iron-sulfur cluster biosynthesis.</text>
</comment>
<gene>
    <name evidence="10" type="primary">iscS</name>
    <name evidence="13" type="ORF">EV212_101143</name>
</gene>
<evidence type="ECO:0000256" key="2">
    <source>
        <dbReference type="ARBA" id="ARBA00006490"/>
    </source>
</evidence>
<feature type="binding site" evidence="10">
    <location>
        <position position="210"/>
    </location>
    <ligand>
        <name>pyridoxal 5'-phosphate</name>
        <dbReference type="ChEBI" id="CHEBI:597326"/>
    </ligand>
</feature>
<dbReference type="GO" id="GO:0051537">
    <property type="term" value="F:2 iron, 2 sulfur cluster binding"/>
    <property type="evidence" value="ECO:0007669"/>
    <property type="project" value="UniProtKB-UniRule"/>
</dbReference>
<evidence type="ECO:0000256" key="4">
    <source>
        <dbReference type="ARBA" id="ARBA00022679"/>
    </source>
</evidence>
<dbReference type="GO" id="GO:0031071">
    <property type="term" value="F:cysteine desulfurase activity"/>
    <property type="evidence" value="ECO:0007669"/>
    <property type="project" value="UniProtKB-UniRule"/>
</dbReference>
<comment type="caution">
    <text evidence="13">The sequence shown here is derived from an EMBL/GenBank/DDBJ whole genome shotgun (WGS) entry which is preliminary data.</text>
</comment>
<feature type="binding site" evidence="10">
    <location>
        <position position="268"/>
    </location>
    <ligand>
        <name>pyridoxal 5'-phosphate</name>
        <dbReference type="ChEBI" id="CHEBI:597326"/>
    </ligand>
</feature>
<feature type="binding site" description="via persulfide group" evidence="10">
    <location>
        <position position="356"/>
    </location>
    <ligand>
        <name>[2Fe-2S] cluster</name>
        <dbReference type="ChEBI" id="CHEBI:190135"/>
        <note>ligand shared with IscU</note>
    </ligand>
</feature>
<comment type="function">
    <text evidence="10">Master enzyme that delivers sulfur to a number of partners involved in Fe-S cluster assembly, tRNA modification or cofactor biosynthesis. Catalyzes the removal of elemental sulfur atoms from cysteine to produce alanine. Functions as a sulfur delivery protein for Fe-S cluster synthesis onto IscU, an Fe-S scaffold assembly protein, as well as other S acceptor proteins.</text>
</comment>
<dbReference type="NCBIfam" id="NF002806">
    <property type="entry name" value="PRK02948.1"/>
    <property type="match status" value="1"/>
</dbReference>
<dbReference type="PANTHER" id="PTHR11601:SF34">
    <property type="entry name" value="CYSTEINE DESULFURASE"/>
    <property type="match status" value="1"/>
</dbReference>
<dbReference type="InterPro" id="IPR015424">
    <property type="entry name" value="PyrdxlP-dep_Trfase"/>
</dbReference>
<evidence type="ECO:0000256" key="7">
    <source>
        <dbReference type="ARBA" id="ARBA00023004"/>
    </source>
</evidence>
<proteinExistence type="inferred from homology"/>
<dbReference type="InterPro" id="IPR015421">
    <property type="entry name" value="PyrdxlP-dep_Trfase_major"/>
</dbReference>
<feature type="binding site" evidence="10">
    <location>
        <begin position="101"/>
        <end position="102"/>
    </location>
    <ligand>
        <name>pyridoxal 5'-phosphate</name>
        <dbReference type="ChEBI" id="CHEBI:597326"/>
    </ligand>
</feature>
<dbReference type="SUPFAM" id="SSF53383">
    <property type="entry name" value="PLP-dependent transferases"/>
    <property type="match status" value="1"/>
</dbReference>
<dbReference type="Proteomes" id="UP000295711">
    <property type="component" value="Unassembled WGS sequence"/>
</dbReference>
<comment type="subcellular location">
    <subcellularLocation>
        <location evidence="10">Cytoplasm</location>
    </subcellularLocation>
</comment>
<keyword evidence="14" id="KW-1185">Reference proteome</keyword>
<feature type="binding site" evidence="10">
    <location>
        <position position="182"/>
    </location>
    <ligand>
        <name>pyridoxal 5'-phosphate</name>
        <dbReference type="ChEBI" id="CHEBI:597326"/>
    </ligand>
</feature>
<feature type="binding site" evidence="10">
    <location>
        <begin position="230"/>
        <end position="232"/>
    </location>
    <ligand>
        <name>pyridoxal 5'-phosphate</name>
        <dbReference type="ChEBI" id="CHEBI:597326"/>
    </ligand>
</feature>
<dbReference type="GO" id="GO:0030170">
    <property type="term" value="F:pyridoxal phosphate binding"/>
    <property type="evidence" value="ECO:0007669"/>
    <property type="project" value="UniProtKB-UniRule"/>
</dbReference>
<dbReference type="GO" id="GO:0046872">
    <property type="term" value="F:metal ion binding"/>
    <property type="evidence" value="ECO:0007669"/>
    <property type="project" value="UniProtKB-KW"/>
</dbReference>
<dbReference type="InterPro" id="IPR017772">
    <property type="entry name" value="Cys_deSase_NifS_bac/arc"/>
</dbReference>
<dbReference type="GO" id="GO:1990221">
    <property type="term" value="C:L-cysteine desulfurase complex"/>
    <property type="evidence" value="ECO:0007669"/>
    <property type="project" value="UniProtKB-ARBA"/>
</dbReference>
<evidence type="ECO:0000256" key="8">
    <source>
        <dbReference type="ARBA" id="ARBA00023014"/>
    </source>
</evidence>
<dbReference type="InterPro" id="IPR010240">
    <property type="entry name" value="Cys_deSase_IscS"/>
</dbReference>
<keyword evidence="7 10" id="KW-0408">Iron</keyword>
<dbReference type="InterPro" id="IPR000192">
    <property type="entry name" value="Aminotrans_V_dom"/>
</dbReference>
<dbReference type="EMBL" id="SLXA01000001">
    <property type="protein sequence ID" value="TCO86359.1"/>
    <property type="molecule type" value="Genomic_DNA"/>
</dbReference>
<dbReference type="EC" id="2.8.1.7" evidence="10"/>
<name>A0A4R2LD42_9FIRM</name>
<keyword evidence="8 10" id="KW-0411">Iron-sulfur</keyword>
<evidence type="ECO:0000256" key="5">
    <source>
        <dbReference type="ARBA" id="ARBA00022723"/>
    </source>
</evidence>